<dbReference type="SFLD" id="SFLDS00029">
    <property type="entry name" value="Radical_SAM"/>
    <property type="match status" value="1"/>
</dbReference>
<evidence type="ECO:0000259" key="7">
    <source>
        <dbReference type="PROSITE" id="PS51918"/>
    </source>
</evidence>
<evidence type="ECO:0000256" key="1">
    <source>
        <dbReference type="ARBA" id="ARBA00022485"/>
    </source>
</evidence>
<dbReference type="KEGG" id="mfv:Mfer_0073"/>
<dbReference type="CDD" id="cd01335">
    <property type="entry name" value="Radical_SAM"/>
    <property type="match status" value="1"/>
</dbReference>
<evidence type="ECO:0000256" key="2">
    <source>
        <dbReference type="ARBA" id="ARBA00022691"/>
    </source>
</evidence>
<evidence type="ECO:0000256" key="3">
    <source>
        <dbReference type="ARBA" id="ARBA00022723"/>
    </source>
</evidence>
<feature type="binding site" evidence="6">
    <location>
        <position position="57"/>
    </location>
    <ligand>
        <name>[4Fe-4S] cluster</name>
        <dbReference type="ChEBI" id="CHEBI:49883"/>
        <note>4Fe-4S-S-AdoMet</note>
    </ligand>
</feature>
<dbReference type="PANTHER" id="PTHR30352">
    <property type="entry name" value="PYRUVATE FORMATE-LYASE-ACTIVATING ENZYME"/>
    <property type="match status" value="1"/>
</dbReference>
<dbReference type="InterPro" id="IPR006638">
    <property type="entry name" value="Elp3/MiaA/NifB-like_rSAM"/>
</dbReference>
<dbReference type="InterPro" id="IPR058240">
    <property type="entry name" value="rSAM_sf"/>
</dbReference>
<dbReference type="PIRSF" id="PIRSF004869">
    <property type="entry name" value="PflX_prd"/>
    <property type="match status" value="1"/>
</dbReference>
<dbReference type="InterPro" id="IPR016431">
    <property type="entry name" value="Pyrv-formate_lyase-activ_prd"/>
</dbReference>
<keyword evidence="2 6" id="KW-0949">S-adenosyl-L-methionine</keyword>
<evidence type="ECO:0000256" key="4">
    <source>
        <dbReference type="ARBA" id="ARBA00023004"/>
    </source>
</evidence>
<evidence type="ECO:0000256" key="6">
    <source>
        <dbReference type="PIRSR" id="PIRSR004869-50"/>
    </source>
</evidence>
<keyword evidence="1" id="KW-0004">4Fe-4S</keyword>
<dbReference type="GO" id="GO:0046872">
    <property type="term" value="F:metal ion binding"/>
    <property type="evidence" value="ECO:0007669"/>
    <property type="project" value="UniProtKB-KW"/>
</dbReference>
<keyword evidence="5 6" id="KW-0411">Iron-sulfur</keyword>
<proteinExistence type="predicted"/>
<evidence type="ECO:0000256" key="5">
    <source>
        <dbReference type="ARBA" id="ARBA00023014"/>
    </source>
</evidence>
<organism evidence="8 9">
    <name type="scientific">Methanothermus fervidus (strain ATCC 43054 / DSM 2088 / JCM 10308 / V24 S)</name>
    <dbReference type="NCBI Taxonomy" id="523846"/>
    <lineage>
        <taxon>Archaea</taxon>
        <taxon>Methanobacteriati</taxon>
        <taxon>Methanobacteriota</taxon>
        <taxon>Methanomada group</taxon>
        <taxon>Methanobacteria</taxon>
        <taxon>Methanobacteriales</taxon>
        <taxon>Methanothermaceae</taxon>
        <taxon>Methanothermus</taxon>
    </lineage>
</organism>
<name>E3GWY8_METFV</name>
<feature type="domain" description="Radical SAM core" evidence="7">
    <location>
        <begin position="43"/>
        <end position="292"/>
    </location>
</feature>
<dbReference type="Pfam" id="PF04055">
    <property type="entry name" value="Radical_SAM"/>
    <property type="match status" value="1"/>
</dbReference>
<dbReference type="InterPro" id="IPR034457">
    <property type="entry name" value="Organic_radical-activating"/>
</dbReference>
<sequence length="317" mass="36661">MREMNLKEFKNCKLCEWKCGVNRIKGERGVCRSTLPEIAYTSITYLLKTYAITFLGCSFRCFYCNAYRISQYPDTGWIYRGYVEPEKLGKEILRQLESKIAKKIGVSGISFTGGEPSIHLPYIEEVIKYVTEEKENLRIGFATNGFATKKTFKKLVKIASFINFEIKAFDNDIHQNLTGAPVDPVLRNAEYLAKNHPEKIRVFRSVVIPKITDSQVLKIAEFIKDIDPSLNYKLIGFRPNFVLYYHAGPSKKLMEKLVKKCKEIGLKNVNYSGYYPKEMKNIDEYVKKIGCPMPRNCGKCKFKHECKAVLMEPWLFK</sequence>
<accession>E3GWY8</accession>
<dbReference type="PROSITE" id="PS51918">
    <property type="entry name" value="RADICAL_SAM"/>
    <property type="match status" value="1"/>
</dbReference>
<reference evidence="8 9" key="1">
    <citation type="journal article" date="2010" name="Stand. Genomic Sci.">
        <title>Complete genome sequence of Methanothermus fervidus type strain (V24S).</title>
        <authorList>
            <person name="Anderson I."/>
            <person name="Djao O.D."/>
            <person name="Misra M."/>
            <person name="Chertkov O."/>
            <person name="Nolan M."/>
            <person name="Lucas S."/>
            <person name="Lapidus A."/>
            <person name="Del Rio T.G."/>
            <person name="Tice H."/>
            <person name="Cheng J.F."/>
            <person name="Tapia R."/>
            <person name="Han C."/>
            <person name="Goodwin L."/>
            <person name="Pitluck S."/>
            <person name="Liolios K."/>
            <person name="Ivanova N."/>
            <person name="Mavromatis K."/>
            <person name="Mikhailova N."/>
            <person name="Pati A."/>
            <person name="Brambilla E."/>
            <person name="Chen A."/>
            <person name="Palaniappan K."/>
            <person name="Land M."/>
            <person name="Hauser L."/>
            <person name="Chang Y.J."/>
            <person name="Jeffries C.D."/>
            <person name="Sikorski J."/>
            <person name="Spring S."/>
            <person name="Rohde M."/>
            <person name="Eichinger K."/>
            <person name="Huber H."/>
            <person name="Wirth R."/>
            <person name="Goker M."/>
            <person name="Detter J.C."/>
            <person name="Woyke T."/>
            <person name="Bristow J."/>
            <person name="Eisen J.A."/>
            <person name="Markowitz V."/>
            <person name="Hugenholtz P."/>
            <person name="Klenk H.P."/>
            <person name="Kyrpides N.C."/>
        </authorList>
    </citation>
    <scope>NUCLEOTIDE SEQUENCE [LARGE SCALE GENOMIC DNA]</scope>
    <source>
        <strain evidence="9">ATCC 43054 / DSM 2088 / JCM 10308 / V24 S</strain>
    </source>
</reference>
<keyword evidence="9" id="KW-1185">Reference proteome</keyword>
<dbReference type="SMART" id="SM00729">
    <property type="entry name" value="Elp3"/>
    <property type="match status" value="1"/>
</dbReference>
<dbReference type="AlphaFoldDB" id="E3GWY8"/>
<dbReference type="GO" id="GO:0051539">
    <property type="term" value="F:4 iron, 4 sulfur cluster binding"/>
    <property type="evidence" value="ECO:0007669"/>
    <property type="project" value="UniProtKB-KW"/>
</dbReference>
<evidence type="ECO:0000313" key="9">
    <source>
        <dbReference type="Proteomes" id="UP000002315"/>
    </source>
</evidence>
<protein>
    <submittedName>
        <fullName evidence="8">Radical SAM domain protein</fullName>
    </submittedName>
</protein>
<dbReference type="InterPro" id="IPR013785">
    <property type="entry name" value="Aldolase_TIM"/>
</dbReference>
<evidence type="ECO:0000313" key="8">
    <source>
        <dbReference type="EMBL" id="ADP76877.1"/>
    </source>
</evidence>
<feature type="binding site" evidence="6">
    <location>
        <position position="61"/>
    </location>
    <ligand>
        <name>[4Fe-4S] cluster</name>
        <dbReference type="ChEBI" id="CHEBI:49883"/>
        <note>4Fe-4S-S-AdoMet</note>
    </ligand>
</feature>
<dbReference type="SUPFAM" id="SSF102114">
    <property type="entry name" value="Radical SAM enzymes"/>
    <property type="match status" value="1"/>
</dbReference>
<keyword evidence="3 6" id="KW-0479">Metal-binding</keyword>
<dbReference type="Proteomes" id="UP000002315">
    <property type="component" value="Chromosome"/>
</dbReference>
<dbReference type="HOGENOM" id="CLU_835790_0_0_2"/>
<keyword evidence="4 6" id="KW-0408">Iron</keyword>
<dbReference type="Gene3D" id="3.20.20.70">
    <property type="entry name" value="Aldolase class I"/>
    <property type="match status" value="1"/>
</dbReference>
<comment type="cofactor">
    <cofactor evidence="6">
        <name>[4Fe-4S] cluster</name>
        <dbReference type="ChEBI" id="CHEBI:49883"/>
    </cofactor>
    <text evidence="6">Binds 1 [4Fe-4S] cluster. The cluster is coordinated with 3 cysteines and an exchangeable S-adenosyl-L-methionine.</text>
</comment>
<dbReference type="GO" id="GO:0003824">
    <property type="term" value="F:catalytic activity"/>
    <property type="evidence" value="ECO:0007669"/>
    <property type="project" value="InterPro"/>
</dbReference>
<gene>
    <name evidence="8" type="ordered locus">Mfer_0073</name>
</gene>
<dbReference type="EMBL" id="CP002278">
    <property type="protein sequence ID" value="ADP76877.1"/>
    <property type="molecule type" value="Genomic_DNA"/>
</dbReference>
<dbReference type="PANTHER" id="PTHR30352:SF5">
    <property type="entry name" value="PYRUVATE FORMATE-LYASE 1-ACTIVATING ENZYME"/>
    <property type="match status" value="1"/>
</dbReference>
<dbReference type="STRING" id="523846.Mfer_0073"/>
<feature type="binding site" evidence="6">
    <location>
        <position position="64"/>
    </location>
    <ligand>
        <name>[4Fe-4S] cluster</name>
        <dbReference type="ChEBI" id="CHEBI:49883"/>
        <note>4Fe-4S-S-AdoMet</note>
    </ligand>
</feature>
<dbReference type="InterPro" id="IPR007197">
    <property type="entry name" value="rSAM"/>
</dbReference>
<dbReference type="SFLD" id="SFLDG01067">
    <property type="entry name" value="SPASM/twitch_domain_containing"/>
    <property type="match status" value="1"/>
</dbReference>